<dbReference type="CDD" id="cd05466">
    <property type="entry name" value="PBP2_LTTR_substrate"/>
    <property type="match status" value="1"/>
</dbReference>
<evidence type="ECO:0000256" key="2">
    <source>
        <dbReference type="ARBA" id="ARBA00023015"/>
    </source>
</evidence>
<dbReference type="PROSITE" id="PS50931">
    <property type="entry name" value="HTH_LYSR"/>
    <property type="match status" value="1"/>
</dbReference>
<evidence type="ECO:0000313" key="6">
    <source>
        <dbReference type="EMBL" id="OEE30613.1"/>
    </source>
</evidence>
<dbReference type="GO" id="GO:0005829">
    <property type="term" value="C:cytosol"/>
    <property type="evidence" value="ECO:0007669"/>
    <property type="project" value="TreeGrafter"/>
</dbReference>
<name>A0A1E5B9N3_9VIBR</name>
<dbReference type="Gene3D" id="1.10.10.10">
    <property type="entry name" value="Winged helix-like DNA-binding domain superfamily/Winged helix DNA-binding domain"/>
    <property type="match status" value="1"/>
</dbReference>
<comment type="similarity">
    <text evidence="1">Belongs to the LysR transcriptional regulatory family.</text>
</comment>
<dbReference type="RefSeq" id="WP_017034108.1">
    <property type="nucleotide sequence ID" value="NZ_AJYQ02000137.1"/>
</dbReference>
<evidence type="ECO:0000256" key="3">
    <source>
        <dbReference type="ARBA" id="ARBA00023125"/>
    </source>
</evidence>
<dbReference type="STRING" id="1187848.A1QO_14880"/>
<dbReference type="AlphaFoldDB" id="A0A1E5B9N3"/>
<dbReference type="InterPro" id="IPR005119">
    <property type="entry name" value="LysR_subst-bd"/>
</dbReference>
<evidence type="ECO:0000313" key="7">
    <source>
        <dbReference type="Proteomes" id="UP000094741"/>
    </source>
</evidence>
<dbReference type="InterPro" id="IPR036390">
    <property type="entry name" value="WH_DNA-bd_sf"/>
</dbReference>
<dbReference type="Pfam" id="PF00126">
    <property type="entry name" value="HTH_1"/>
    <property type="match status" value="1"/>
</dbReference>
<dbReference type="eggNOG" id="COG0583">
    <property type="taxonomic scope" value="Bacteria"/>
</dbReference>
<protein>
    <submittedName>
        <fullName evidence="6">LysR family transcriptional regulator</fullName>
    </submittedName>
</protein>
<dbReference type="Pfam" id="PF03466">
    <property type="entry name" value="LysR_substrate"/>
    <property type="match status" value="1"/>
</dbReference>
<dbReference type="EMBL" id="AJYQ02000137">
    <property type="protein sequence ID" value="OEE30613.1"/>
    <property type="molecule type" value="Genomic_DNA"/>
</dbReference>
<proteinExistence type="inferred from homology"/>
<reference evidence="6 7" key="1">
    <citation type="journal article" date="2012" name="Science">
        <title>Ecological populations of bacteria act as socially cohesive units of antibiotic production and resistance.</title>
        <authorList>
            <person name="Cordero O.X."/>
            <person name="Wildschutte H."/>
            <person name="Kirkup B."/>
            <person name="Proehl S."/>
            <person name="Ngo L."/>
            <person name="Hussain F."/>
            <person name="Le Roux F."/>
            <person name="Mincer T."/>
            <person name="Polz M.F."/>
        </authorList>
    </citation>
    <scope>NUCLEOTIDE SEQUENCE [LARGE SCALE GENOMIC DNA]</scope>
    <source>
        <strain evidence="6 7">ZF-129</strain>
    </source>
</reference>
<dbReference type="GO" id="GO:0003677">
    <property type="term" value="F:DNA binding"/>
    <property type="evidence" value="ECO:0007669"/>
    <property type="project" value="UniProtKB-KW"/>
</dbReference>
<dbReference type="FunFam" id="1.10.10.10:FF:000001">
    <property type="entry name" value="LysR family transcriptional regulator"/>
    <property type="match status" value="1"/>
</dbReference>
<gene>
    <name evidence="6" type="ORF">A1QO_14880</name>
</gene>
<keyword evidence="3" id="KW-0238">DNA-binding</keyword>
<dbReference type="Gene3D" id="3.40.190.290">
    <property type="match status" value="1"/>
</dbReference>
<keyword evidence="2" id="KW-0805">Transcription regulation</keyword>
<dbReference type="GO" id="GO:0003700">
    <property type="term" value="F:DNA-binding transcription factor activity"/>
    <property type="evidence" value="ECO:0007669"/>
    <property type="project" value="InterPro"/>
</dbReference>
<organism evidence="6 7">
    <name type="scientific">Vibrio genomosp. F10 str. ZF-129</name>
    <dbReference type="NCBI Taxonomy" id="1187848"/>
    <lineage>
        <taxon>Bacteria</taxon>
        <taxon>Pseudomonadati</taxon>
        <taxon>Pseudomonadota</taxon>
        <taxon>Gammaproteobacteria</taxon>
        <taxon>Vibrionales</taxon>
        <taxon>Vibrionaceae</taxon>
        <taxon>Vibrio</taxon>
    </lineage>
</organism>
<dbReference type="PANTHER" id="PTHR30419">
    <property type="entry name" value="HTH-TYPE TRANSCRIPTIONAL REGULATOR YBHD"/>
    <property type="match status" value="1"/>
</dbReference>
<keyword evidence="4" id="KW-0804">Transcription</keyword>
<dbReference type="PRINTS" id="PR00039">
    <property type="entry name" value="HTHLYSR"/>
</dbReference>
<sequence length="289" mass="33038">METRHLKHFVKVAELGHFTMAAKALHIAQPALSISIKKFEQQLGVVLFKRQDRKVELTHEGKVLLEHAKRILQQLDDAKLAMDELIGLEKGEVRLGAPSMMGSYFFPEILMAFKSHYPNLKLTLVDAGTQSIRKMLLDGELDIGVIVNNDIPEDLDTDYLVTGEMVAVVSETHPLAQNRSVKYSEFFEHELVMFKPGYFHREFIDRVSIENQFTPQFSFETNLIPMILTIVKREFAITALLKLVTDNEQGVVGIPFEEPVKLDLALAWRKDGYQSKADRTFIDFVKQYV</sequence>
<dbReference type="InterPro" id="IPR036388">
    <property type="entry name" value="WH-like_DNA-bd_sf"/>
</dbReference>
<dbReference type="PANTHER" id="PTHR30419:SF30">
    <property type="entry name" value="LYSR FAMILY TRANSCRIPTIONAL REGULATOR"/>
    <property type="match status" value="1"/>
</dbReference>
<dbReference type="SUPFAM" id="SSF53850">
    <property type="entry name" value="Periplasmic binding protein-like II"/>
    <property type="match status" value="1"/>
</dbReference>
<dbReference type="SUPFAM" id="SSF46785">
    <property type="entry name" value="Winged helix' DNA-binding domain"/>
    <property type="match status" value="1"/>
</dbReference>
<dbReference type="InterPro" id="IPR000847">
    <property type="entry name" value="LysR_HTH_N"/>
</dbReference>
<evidence type="ECO:0000256" key="4">
    <source>
        <dbReference type="ARBA" id="ARBA00023163"/>
    </source>
</evidence>
<accession>A0A1E5B9N3</accession>
<dbReference type="OrthoDB" id="646694at2"/>
<feature type="domain" description="HTH lysR-type" evidence="5">
    <location>
        <begin position="1"/>
        <end position="58"/>
    </location>
</feature>
<dbReference type="InterPro" id="IPR050950">
    <property type="entry name" value="HTH-type_LysR_regulators"/>
</dbReference>
<evidence type="ECO:0000259" key="5">
    <source>
        <dbReference type="PROSITE" id="PS50931"/>
    </source>
</evidence>
<dbReference type="Proteomes" id="UP000094741">
    <property type="component" value="Unassembled WGS sequence"/>
</dbReference>
<evidence type="ECO:0000256" key="1">
    <source>
        <dbReference type="ARBA" id="ARBA00009437"/>
    </source>
</evidence>
<comment type="caution">
    <text evidence="6">The sequence shown here is derived from an EMBL/GenBank/DDBJ whole genome shotgun (WGS) entry which is preliminary data.</text>
</comment>